<proteinExistence type="predicted"/>
<evidence type="ECO:0000313" key="2">
    <source>
        <dbReference type="EMBL" id="PKQ62160.1"/>
    </source>
</evidence>
<reference evidence="2 3" key="1">
    <citation type="journal article" date="2017" name="Front. Microbiol.">
        <title>Labilibaculum manganireducens gen. nov., sp. nov. and Labilibaculum filiforme sp. nov., Novel Bacteroidetes Isolated from Subsurface Sediments of the Baltic Sea.</title>
        <authorList>
            <person name="Vandieken V."/>
            <person name="Marshall I.P."/>
            <person name="Niemann H."/>
            <person name="Engelen B."/>
            <person name="Cypionka H."/>
        </authorList>
    </citation>
    <scope>NUCLEOTIDE SEQUENCE [LARGE SCALE GENOMIC DNA]</scope>
    <source>
        <strain evidence="2 3">59.10-2M</strain>
    </source>
</reference>
<comment type="caution">
    <text evidence="2">The sequence shown here is derived from an EMBL/GenBank/DDBJ whole genome shotgun (WGS) entry which is preliminary data.</text>
</comment>
<name>A0A2N3HVR9_9BACT</name>
<keyword evidence="1" id="KW-0812">Transmembrane</keyword>
<keyword evidence="1" id="KW-1133">Transmembrane helix</keyword>
<dbReference type="AlphaFoldDB" id="A0A2N3HVR9"/>
<evidence type="ECO:0000256" key="1">
    <source>
        <dbReference type="SAM" id="Phobius"/>
    </source>
</evidence>
<keyword evidence="1" id="KW-0472">Membrane</keyword>
<dbReference type="Proteomes" id="UP000233618">
    <property type="component" value="Unassembled WGS sequence"/>
</dbReference>
<organism evidence="2 3">
    <name type="scientific">Labilibaculum manganireducens</name>
    <dbReference type="NCBI Taxonomy" id="1940525"/>
    <lineage>
        <taxon>Bacteria</taxon>
        <taxon>Pseudomonadati</taxon>
        <taxon>Bacteroidota</taxon>
        <taxon>Bacteroidia</taxon>
        <taxon>Marinilabiliales</taxon>
        <taxon>Marinifilaceae</taxon>
        <taxon>Labilibaculum</taxon>
    </lineage>
</organism>
<accession>A0A2N3HVR9</accession>
<protein>
    <submittedName>
        <fullName evidence="2">Uncharacterized protein</fullName>
    </submittedName>
</protein>
<dbReference type="RefSeq" id="WP_101311194.1">
    <property type="nucleotide sequence ID" value="NZ_MVDE01000037.1"/>
</dbReference>
<keyword evidence="3" id="KW-1185">Reference proteome</keyword>
<sequence length="114" mass="12891">MFGLEQIAWSDFLSLIALLFLFWYLFLLQLAWRKDKTNQKQALFENDAGLDSSGKELSLLKVSAGDFTSQLKAPVSEEKLSLVSSFYEETGMDEGYELDYFLGGHDASLFTILS</sequence>
<gene>
    <name evidence="2" type="ORF">BZG01_17735</name>
</gene>
<feature type="transmembrane region" description="Helical" evidence="1">
    <location>
        <begin position="12"/>
        <end position="32"/>
    </location>
</feature>
<dbReference type="EMBL" id="MVDE01000037">
    <property type="protein sequence ID" value="PKQ62160.1"/>
    <property type="molecule type" value="Genomic_DNA"/>
</dbReference>
<evidence type="ECO:0000313" key="3">
    <source>
        <dbReference type="Proteomes" id="UP000233618"/>
    </source>
</evidence>